<dbReference type="InterPro" id="IPR008927">
    <property type="entry name" value="6-PGluconate_DH-like_C_sf"/>
</dbReference>
<dbReference type="GO" id="GO:0004665">
    <property type="term" value="F:prephenate dehydrogenase (NADP+) activity"/>
    <property type="evidence" value="ECO:0007669"/>
    <property type="project" value="InterPro"/>
</dbReference>
<gene>
    <name evidence="3" type="ORF">AMS69_12360</name>
</gene>
<dbReference type="InterPro" id="IPR036291">
    <property type="entry name" value="NAD(P)-bd_dom_sf"/>
</dbReference>
<dbReference type="AlphaFoldDB" id="A0A0M9AIJ9"/>
<sequence length="244" mass="24955">MNVLVVGAGAMGRWFARTVRTHADATVAFTDLDQSAAEAAATAVGGRAVASDARETFDVVCVAVPMPVAGTAIDEFAPCATDALVDVTGSMAGPVAAMQDAMPDGQRLSLHPLFAPENAPGNVAVVADAPGPETGAVVDALAAAGNNCFETTAAEHDEAMETVQASAHAAVLAFAMVADDVPDRFQTPISAGLFDLVEQVTGGDPRVYADIQRTFDGADAVADAAKELADADADTFERLYEQLS</sequence>
<dbReference type="SUPFAM" id="SSF51735">
    <property type="entry name" value="NAD(P)-binding Rossmann-fold domains"/>
    <property type="match status" value="1"/>
</dbReference>
<dbReference type="Pfam" id="PF02153">
    <property type="entry name" value="PDH_N"/>
    <property type="match status" value="1"/>
</dbReference>
<dbReference type="SUPFAM" id="SSF48179">
    <property type="entry name" value="6-phosphogluconate dehydrogenase C-terminal domain-like"/>
    <property type="match status" value="1"/>
</dbReference>
<dbReference type="GO" id="GO:0008977">
    <property type="term" value="F:prephenate dehydrogenase (NAD+) activity"/>
    <property type="evidence" value="ECO:0007669"/>
    <property type="project" value="InterPro"/>
</dbReference>
<organism evidence="3 4">
    <name type="scientific">Haloarcula rubripromontorii</name>
    <dbReference type="NCBI Taxonomy" id="1705562"/>
    <lineage>
        <taxon>Archaea</taxon>
        <taxon>Methanobacteriati</taxon>
        <taxon>Methanobacteriota</taxon>
        <taxon>Stenosarchaea group</taxon>
        <taxon>Halobacteria</taxon>
        <taxon>Halobacteriales</taxon>
        <taxon>Haloarculaceae</taxon>
        <taxon>Haloarcula</taxon>
    </lineage>
</organism>
<dbReference type="EMBL" id="LIUF01000004">
    <property type="protein sequence ID" value="KOX92168.1"/>
    <property type="molecule type" value="Genomic_DNA"/>
</dbReference>
<dbReference type="RefSeq" id="WP_053968382.1">
    <property type="nucleotide sequence ID" value="NZ_LIUF01000004.1"/>
</dbReference>
<dbReference type="GO" id="GO:0006571">
    <property type="term" value="P:tyrosine biosynthetic process"/>
    <property type="evidence" value="ECO:0007669"/>
    <property type="project" value="InterPro"/>
</dbReference>
<dbReference type="PANTHER" id="PTHR21363:SF0">
    <property type="entry name" value="PREPHENATE DEHYDROGENASE [NADP(+)]"/>
    <property type="match status" value="1"/>
</dbReference>
<name>A0A0M9AIJ9_9EURY</name>
<dbReference type="Proteomes" id="UP000037729">
    <property type="component" value="Unassembled WGS sequence"/>
</dbReference>
<dbReference type="InterPro" id="IPR050812">
    <property type="entry name" value="Preph/Arog_dehydrog"/>
</dbReference>
<dbReference type="PANTHER" id="PTHR21363">
    <property type="entry name" value="PREPHENATE DEHYDROGENASE"/>
    <property type="match status" value="1"/>
</dbReference>
<keyword evidence="1" id="KW-0560">Oxidoreductase</keyword>
<proteinExistence type="predicted"/>
<protein>
    <submittedName>
        <fullName evidence="3">Prephenate dehydrogenase</fullName>
    </submittedName>
</protein>
<comment type="caution">
    <text evidence="3">The sequence shown here is derived from an EMBL/GenBank/DDBJ whole genome shotgun (WGS) entry which is preliminary data.</text>
</comment>
<dbReference type="InterPro" id="IPR003099">
    <property type="entry name" value="Prephen_DH"/>
</dbReference>
<reference evidence="3 4" key="1">
    <citation type="submission" date="2015-08" db="EMBL/GenBank/DDBJ databases">
        <title>Genomes of Isolates from Cabo Rojo, PR.</title>
        <authorList>
            <person name="Sanchez-Nieves R.L."/>
            <person name="Montalvo-Rodriguez R."/>
        </authorList>
    </citation>
    <scope>NUCLEOTIDE SEQUENCE [LARGE SCALE GENOMIC DNA]</scope>
    <source>
        <strain evidence="3 4">SL3</strain>
    </source>
</reference>
<evidence type="ECO:0000259" key="2">
    <source>
        <dbReference type="PROSITE" id="PS51176"/>
    </source>
</evidence>
<evidence type="ECO:0000313" key="3">
    <source>
        <dbReference type="EMBL" id="KOX92168.1"/>
    </source>
</evidence>
<dbReference type="InterPro" id="IPR046826">
    <property type="entry name" value="PDH_N"/>
</dbReference>
<accession>A0A0M9AIJ9</accession>
<dbReference type="PATRIC" id="fig|1705562.3.peg.3048"/>
<keyword evidence="4" id="KW-1185">Reference proteome</keyword>
<feature type="domain" description="Prephenate/arogenate dehydrogenase" evidence="2">
    <location>
        <begin position="1"/>
        <end position="244"/>
    </location>
</feature>
<dbReference type="Gene3D" id="3.40.50.720">
    <property type="entry name" value="NAD(P)-binding Rossmann-like Domain"/>
    <property type="match status" value="1"/>
</dbReference>
<dbReference type="GO" id="GO:0070403">
    <property type="term" value="F:NAD+ binding"/>
    <property type="evidence" value="ECO:0007669"/>
    <property type="project" value="InterPro"/>
</dbReference>
<dbReference type="PROSITE" id="PS51176">
    <property type="entry name" value="PDH_ADH"/>
    <property type="match status" value="1"/>
</dbReference>
<evidence type="ECO:0000256" key="1">
    <source>
        <dbReference type="ARBA" id="ARBA00023002"/>
    </source>
</evidence>
<dbReference type="Gene3D" id="1.10.3660.10">
    <property type="entry name" value="6-phosphogluconate dehydrogenase C-terminal like domain"/>
    <property type="match status" value="1"/>
</dbReference>
<dbReference type="OrthoDB" id="24743at2157"/>
<dbReference type="STRING" id="1705562.AMS69_12360"/>
<evidence type="ECO:0000313" key="4">
    <source>
        <dbReference type="Proteomes" id="UP000037729"/>
    </source>
</evidence>